<evidence type="ECO:0000313" key="2">
    <source>
        <dbReference type="Proteomes" id="UP000015442"/>
    </source>
</evidence>
<name>T0FNM9_9LEPT</name>
<evidence type="ECO:0000313" key="1">
    <source>
        <dbReference type="EMBL" id="EQA71799.1"/>
    </source>
</evidence>
<organism evidence="1 2">
    <name type="scientific">Leptospira noguchii serovar Panama str. CZ214</name>
    <dbReference type="NCBI Taxonomy" id="1001595"/>
    <lineage>
        <taxon>Bacteria</taxon>
        <taxon>Pseudomonadati</taxon>
        <taxon>Spirochaetota</taxon>
        <taxon>Spirochaetia</taxon>
        <taxon>Leptospirales</taxon>
        <taxon>Leptospiraceae</taxon>
        <taxon>Leptospira</taxon>
    </lineage>
</organism>
<accession>T0FNM9</accession>
<dbReference type="EMBL" id="AKWY02000020">
    <property type="protein sequence ID" value="EQA71799.1"/>
    <property type="molecule type" value="Genomic_DNA"/>
</dbReference>
<sequence>MSWEFLFNKVSIQPNAKVNFLRTFILLQNRLLILGIIFNV</sequence>
<dbReference type="AlphaFoldDB" id="T0FNM9"/>
<reference evidence="1 2" key="1">
    <citation type="submission" date="2013-05" db="EMBL/GenBank/DDBJ databases">
        <authorList>
            <person name="Harkins D.M."/>
            <person name="Durkin A.S."/>
            <person name="Brinkac L.M."/>
            <person name="Haft D.H."/>
            <person name="Selengut J.D."/>
            <person name="Sanka R."/>
            <person name="DePew J."/>
            <person name="Purushe J."/>
            <person name="Hartskeerl R.A."/>
            <person name="Ahmed A."/>
            <person name="van der Linden H."/>
            <person name="Goris M.G.A."/>
            <person name="Vinetz J.M."/>
            <person name="Sutton G.G."/>
            <person name="Nierman W.C."/>
            <person name="Fouts D.E."/>
        </authorList>
    </citation>
    <scope>NUCLEOTIDE SEQUENCE [LARGE SCALE GENOMIC DNA]</scope>
    <source>
        <strain evidence="1 2">CZ214</strain>
    </source>
</reference>
<proteinExistence type="predicted"/>
<dbReference type="Proteomes" id="UP000015442">
    <property type="component" value="Unassembled WGS sequence"/>
</dbReference>
<gene>
    <name evidence="1" type="ORF">LEP1GSC059_0910</name>
</gene>
<protein>
    <submittedName>
        <fullName evidence="1">Uncharacterized protein</fullName>
    </submittedName>
</protein>
<comment type="caution">
    <text evidence="1">The sequence shown here is derived from an EMBL/GenBank/DDBJ whole genome shotgun (WGS) entry which is preliminary data.</text>
</comment>